<feature type="region of interest" description="Disordered" evidence="2">
    <location>
        <begin position="1"/>
        <end position="29"/>
    </location>
</feature>
<gene>
    <name evidence="3" type="ORF">V2S66_06900</name>
</gene>
<dbReference type="Pfam" id="PF03995">
    <property type="entry name" value="Inhibitor_I36"/>
    <property type="match status" value="1"/>
</dbReference>
<dbReference type="SUPFAM" id="SSF69318">
    <property type="entry name" value="Integrin alpha N-terminal domain"/>
    <property type="match status" value="1"/>
</dbReference>
<reference evidence="3 4" key="1">
    <citation type="submission" date="2023-12" db="EMBL/GenBank/DDBJ databases">
        <title>Streptomyces sp. V4-01.</title>
        <authorList>
            <person name="Somphong A."/>
            <person name="Phongsopitanun W."/>
        </authorList>
    </citation>
    <scope>NUCLEOTIDE SEQUENCE [LARGE SCALE GENOMIC DNA]</scope>
    <source>
        <strain evidence="3 4">V4-01</strain>
    </source>
</reference>
<sequence>MRHARTPGTGRARNETARPTRPAPSGRRGRRTLRALAAAAAGAALALLPAAVPAHAAGGLGACPTGYFCGWTGPDGTGAMFKTRTSMPTLGSWNNRILSRSNRTGGWACMFNQPNYDLSGPDGTYGTEQPERSGEGSWEPPPAWISSIKLVRTERECDMPPYGEWWARKSPATAGFGDLDGNRVPDVLSRDLAGRLWFGPGDGSGVYVGSGWNQMTALTRHGDFSGDGREDLLARDGSGKLWIYPGNGRGWFGARKLIGTGWNQMTALVASGDMNSDGRDDLLARDGSGRLWIYPGDGHGRYGARKLIGTGWNQMTALVAPGDLNSDHRDDLLARDGSGRLWIYPGDGHGRYGARKLIGTGWNQMQALLAVGDTDGNGRADLHAFTNETYVVDGSPGFLGLHLSFSGTGHGTWAAPVTEPASWWQLNGTY</sequence>
<dbReference type="RefSeq" id="WP_330793616.1">
    <property type="nucleotide sequence ID" value="NZ_JAZEWV010000004.1"/>
</dbReference>
<evidence type="ECO:0000313" key="3">
    <source>
        <dbReference type="EMBL" id="MEE4541698.1"/>
    </source>
</evidence>
<proteinExistence type="predicted"/>
<dbReference type="EMBL" id="JAZEWV010000004">
    <property type="protein sequence ID" value="MEE4541698.1"/>
    <property type="molecule type" value="Genomic_DNA"/>
</dbReference>
<dbReference type="PANTHER" id="PTHR44103">
    <property type="entry name" value="PROPROTEIN CONVERTASE P"/>
    <property type="match status" value="1"/>
</dbReference>
<dbReference type="PANTHER" id="PTHR44103:SF1">
    <property type="entry name" value="PROPROTEIN CONVERTASE P"/>
    <property type="match status" value="1"/>
</dbReference>
<name>A0ABU7P7A1_9ACTN</name>
<evidence type="ECO:0000313" key="4">
    <source>
        <dbReference type="Proteomes" id="UP001344658"/>
    </source>
</evidence>
<comment type="caution">
    <text evidence="3">The sequence shown here is derived from an EMBL/GenBank/DDBJ whole genome shotgun (WGS) entry which is preliminary data.</text>
</comment>
<dbReference type="Proteomes" id="UP001344658">
    <property type="component" value="Unassembled WGS sequence"/>
</dbReference>
<protein>
    <submittedName>
        <fullName evidence="3">FG-GAP-like repeat-containing protein</fullName>
    </submittedName>
</protein>
<organism evidence="3 4">
    <name type="scientific">Actinacidiphila polyblastidii</name>
    <dbReference type="NCBI Taxonomy" id="3110430"/>
    <lineage>
        <taxon>Bacteria</taxon>
        <taxon>Bacillati</taxon>
        <taxon>Actinomycetota</taxon>
        <taxon>Actinomycetes</taxon>
        <taxon>Kitasatosporales</taxon>
        <taxon>Streptomycetaceae</taxon>
        <taxon>Actinacidiphila</taxon>
    </lineage>
</organism>
<keyword evidence="4" id="KW-1185">Reference proteome</keyword>
<dbReference type="Pfam" id="PF13517">
    <property type="entry name" value="FG-GAP_3"/>
    <property type="match status" value="1"/>
</dbReference>
<keyword evidence="1" id="KW-0732">Signal</keyword>
<dbReference type="InterPro" id="IPR013517">
    <property type="entry name" value="FG-GAP"/>
</dbReference>
<evidence type="ECO:0000256" key="1">
    <source>
        <dbReference type="ARBA" id="ARBA00022729"/>
    </source>
</evidence>
<feature type="region of interest" description="Disordered" evidence="2">
    <location>
        <begin position="119"/>
        <end position="140"/>
    </location>
</feature>
<dbReference type="InterPro" id="IPR028994">
    <property type="entry name" value="Integrin_alpha_N"/>
</dbReference>
<evidence type="ECO:0000256" key="2">
    <source>
        <dbReference type="SAM" id="MobiDB-lite"/>
    </source>
</evidence>
<dbReference type="Gene3D" id="2.115.10.10">
    <property type="entry name" value="Tachylectin 2"/>
    <property type="match status" value="1"/>
</dbReference>
<accession>A0ABU7P7A1</accession>